<accession>A0A1B0A589</accession>
<reference evidence="1" key="2">
    <citation type="submission" date="2020-05" db="UniProtKB">
        <authorList>
            <consortium name="EnsemblMetazoa"/>
        </authorList>
    </citation>
    <scope>IDENTIFICATION</scope>
    <source>
        <strain evidence="1">IAEA</strain>
    </source>
</reference>
<dbReference type="VEuPathDB" id="VectorBase:GPAI034778"/>
<reference evidence="2" key="1">
    <citation type="submission" date="2014-03" db="EMBL/GenBank/DDBJ databases">
        <authorList>
            <person name="Aksoy S."/>
            <person name="Warren W."/>
            <person name="Wilson R.K."/>
        </authorList>
    </citation>
    <scope>NUCLEOTIDE SEQUENCE [LARGE SCALE GENOMIC DNA]</scope>
    <source>
        <strain evidence="2">IAEA</strain>
    </source>
</reference>
<protein>
    <submittedName>
        <fullName evidence="1">Uncharacterized protein</fullName>
    </submittedName>
</protein>
<keyword evidence="2" id="KW-1185">Reference proteome</keyword>
<dbReference type="Proteomes" id="UP000092445">
    <property type="component" value="Unassembled WGS sequence"/>
</dbReference>
<sequence>MAQQNPIAALRAAIQARANAAVRLGQSPLSAAIFADRGDNYLKDAGHFLVAYSTGNANGEDSWISAHGTIARNTILRMIASTPPTPGVLSKTVRQYARVINTGRLDYIHQCCAHQFPLELLPNGLDGGLINRLQVFCYDGDVIVPLTAEEIISMAAPMRNEDIRTVWVTLTDVQVRAFFTVMASESTYYENEYIRAMFTFIATIGKTSFTEGWVTSRWESLLTDCPTLQEVERVDVQTLVQYSNVFQRNITDYRTKVSALVYNHHLVKSVGLETLARIIQQSRVPHVAGFNAVCELVTRPGAQQRDRYISPAECKLTKSVVSIRNLATGITGIEATQATSDTALSFSLSSYGTDYLRTTAEGNIVYTLRVEGNRDDAG</sequence>
<evidence type="ECO:0000313" key="2">
    <source>
        <dbReference type="Proteomes" id="UP000092445"/>
    </source>
</evidence>
<dbReference type="EnsemblMetazoa" id="GPAI034778-RA">
    <property type="protein sequence ID" value="GPAI034778-PA"/>
    <property type="gene ID" value="GPAI034778"/>
</dbReference>
<dbReference type="AlphaFoldDB" id="A0A1B0A589"/>
<proteinExistence type="predicted"/>
<organism evidence="1 2">
    <name type="scientific">Glossina pallidipes</name>
    <name type="common">Tsetse fly</name>
    <dbReference type="NCBI Taxonomy" id="7398"/>
    <lineage>
        <taxon>Eukaryota</taxon>
        <taxon>Metazoa</taxon>
        <taxon>Ecdysozoa</taxon>
        <taxon>Arthropoda</taxon>
        <taxon>Hexapoda</taxon>
        <taxon>Insecta</taxon>
        <taxon>Pterygota</taxon>
        <taxon>Neoptera</taxon>
        <taxon>Endopterygota</taxon>
        <taxon>Diptera</taxon>
        <taxon>Brachycera</taxon>
        <taxon>Muscomorpha</taxon>
        <taxon>Hippoboscoidea</taxon>
        <taxon>Glossinidae</taxon>
        <taxon>Glossina</taxon>
    </lineage>
</organism>
<name>A0A1B0A589_GLOPL</name>
<evidence type="ECO:0000313" key="1">
    <source>
        <dbReference type="EnsemblMetazoa" id="GPAI034778-PA"/>
    </source>
</evidence>